<gene>
    <name evidence="1" type="ORF">NBG84_03875</name>
</gene>
<evidence type="ECO:0000313" key="2">
    <source>
        <dbReference type="Proteomes" id="UP001431429"/>
    </source>
</evidence>
<evidence type="ECO:0000313" key="1">
    <source>
        <dbReference type="EMBL" id="MCM2387458.1"/>
    </source>
</evidence>
<dbReference type="EMBL" id="JAMQAW010000003">
    <property type="protein sequence ID" value="MCM2387458.1"/>
    <property type="molecule type" value="Genomic_DNA"/>
</dbReference>
<dbReference type="RefSeq" id="WP_250917821.1">
    <property type="nucleotide sequence ID" value="NZ_JAMQAW010000003.1"/>
</dbReference>
<accession>A0ABT0UJ61</accession>
<reference evidence="1" key="1">
    <citation type="submission" date="2022-06" db="EMBL/GenBank/DDBJ databases">
        <title>Genome public.</title>
        <authorList>
            <person name="Sun Q."/>
        </authorList>
    </citation>
    <scope>NUCLEOTIDE SEQUENCE</scope>
    <source>
        <strain evidence="1">CWNU-1</strain>
    </source>
</reference>
<proteinExistence type="predicted"/>
<name>A0ABT0UJ61_9ACTN</name>
<keyword evidence="2" id="KW-1185">Reference proteome</keyword>
<organism evidence="1 2">
    <name type="scientific">Streptomyces albipurpureus</name>
    <dbReference type="NCBI Taxonomy" id="2897419"/>
    <lineage>
        <taxon>Bacteria</taxon>
        <taxon>Bacillati</taxon>
        <taxon>Actinomycetota</taxon>
        <taxon>Actinomycetes</taxon>
        <taxon>Kitasatosporales</taxon>
        <taxon>Streptomycetaceae</taxon>
        <taxon>Streptomyces</taxon>
    </lineage>
</organism>
<comment type="caution">
    <text evidence="1">The sequence shown here is derived from an EMBL/GenBank/DDBJ whole genome shotgun (WGS) entry which is preliminary data.</text>
</comment>
<dbReference type="Proteomes" id="UP001431429">
    <property type="component" value="Unassembled WGS sequence"/>
</dbReference>
<sequence length="113" mass="12339">MLPAAHRSNVLRETITRASRRLPSARLARAQLPPGLPALEPTEQTAVLVRVYRSRDGDAPSLAARWSRASITTMHPANPRTVAAVGGPRPRGDLEAVARWVVEVSRFQRGGTR</sequence>
<protein>
    <submittedName>
        <fullName evidence="1">Uncharacterized protein</fullName>
    </submittedName>
</protein>